<organism evidence="5 6">
    <name type="scientific">Mediterraneibacter butyricigenes</name>
    <dbReference type="NCBI Taxonomy" id="2316025"/>
    <lineage>
        <taxon>Bacteria</taxon>
        <taxon>Bacillati</taxon>
        <taxon>Bacillota</taxon>
        <taxon>Clostridia</taxon>
        <taxon>Lachnospirales</taxon>
        <taxon>Lachnospiraceae</taxon>
        <taxon>Mediterraneibacter</taxon>
    </lineage>
</organism>
<dbReference type="RefSeq" id="WP_117603642.1">
    <property type="nucleotide sequence ID" value="NZ_BHGK01000001.1"/>
</dbReference>
<evidence type="ECO:0000313" key="5">
    <source>
        <dbReference type="EMBL" id="GCA67683.1"/>
    </source>
</evidence>
<dbReference type="GO" id="GO:0000455">
    <property type="term" value="P:enzyme-directed rRNA pseudouridine synthesis"/>
    <property type="evidence" value="ECO:0007669"/>
    <property type="project" value="TreeGrafter"/>
</dbReference>
<reference evidence="6" key="1">
    <citation type="submission" date="2018-09" db="EMBL/GenBank/DDBJ databases">
        <title>Draft Genome Sequence of Mediterraneibacter sp. KCTC 15684.</title>
        <authorList>
            <person name="Kim J.S."/>
            <person name="Han K.I."/>
            <person name="Suh M.K."/>
            <person name="Lee K.C."/>
            <person name="Eom M.K."/>
            <person name="Lee J.H."/>
            <person name="Park S.H."/>
            <person name="Kang S.W."/>
            <person name="Park J.E."/>
            <person name="Oh B.S."/>
            <person name="Yu S.Y."/>
            <person name="Choi S.H."/>
            <person name="Lee D.H."/>
            <person name="Yoon H."/>
            <person name="Kim B."/>
            <person name="Yang S.J."/>
            <person name="Lee J.S."/>
        </authorList>
    </citation>
    <scope>NUCLEOTIDE SEQUENCE [LARGE SCALE GENOMIC DNA]</scope>
    <source>
        <strain evidence="6">KCTC 15684</strain>
    </source>
</reference>
<dbReference type="InterPro" id="IPR006145">
    <property type="entry name" value="PsdUridine_synth_RsuA/RluA"/>
</dbReference>
<evidence type="ECO:0000256" key="2">
    <source>
        <dbReference type="ARBA" id="ARBA00031870"/>
    </source>
</evidence>
<comment type="caution">
    <text evidence="5">The sequence shown here is derived from an EMBL/GenBank/DDBJ whole genome shotgun (WGS) entry which is preliminary data.</text>
</comment>
<dbReference type="GO" id="GO:0140098">
    <property type="term" value="F:catalytic activity, acting on RNA"/>
    <property type="evidence" value="ECO:0007669"/>
    <property type="project" value="UniProtKB-ARBA"/>
</dbReference>
<evidence type="ECO:0000313" key="6">
    <source>
        <dbReference type="Proteomes" id="UP000265643"/>
    </source>
</evidence>
<dbReference type="InterPro" id="IPR006224">
    <property type="entry name" value="PsdUridine_synth_RluA-like_CS"/>
</dbReference>
<feature type="domain" description="Pseudouridine synthase RsuA/RluA-like" evidence="4">
    <location>
        <begin position="12"/>
        <end position="168"/>
    </location>
</feature>
<comment type="catalytic activity">
    <reaction evidence="1">
        <text>a uridine in RNA = a pseudouridine in RNA</text>
        <dbReference type="Rhea" id="RHEA:48348"/>
        <dbReference type="Rhea" id="RHEA-COMP:12068"/>
        <dbReference type="Rhea" id="RHEA-COMP:12069"/>
        <dbReference type="ChEBI" id="CHEBI:65314"/>
        <dbReference type="ChEBI" id="CHEBI:65315"/>
    </reaction>
</comment>
<dbReference type="Pfam" id="PF00849">
    <property type="entry name" value="PseudoU_synth_2"/>
    <property type="match status" value="1"/>
</dbReference>
<evidence type="ECO:0000256" key="3">
    <source>
        <dbReference type="ARBA" id="ARBA00033164"/>
    </source>
</evidence>
<accession>A0A391PD99</accession>
<dbReference type="PANTHER" id="PTHR21600">
    <property type="entry name" value="MITOCHONDRIAL RNA PSEUDOURIDINE SYNTHASE"/>
    <property type="match status" value="1"/>
</dbReference>
<dbReference type="GO" id="GO:0009982">
    <property type="term" value="F:pseudouridine synthase activity"/>
    <property type="evidence" value="ECO:0007669"/>
    <property type="project" value="InterPro"/>
</dbReference>
<protein>
    <recommendedName>
        <fullName evidence="2">RNA pseudouridylate synthase</fullName>
    </recommendedName>
    <alternativeName>
        <fullName evidence="3">RNA-uridine isomerase</fullName>
    </alternativeName>
</protein>
<evidence type="ECO:0000259" key="4">
    <source>
        <dbReference type="Pfam" id="PF00849"/>
    </source>
</evidence>
<dbReference type="CDD" id="cd02869">
    <property type="entry name" value="PseudoU_synth_RluA_like"/>
    <property type="match status" value="1"/>
</dbReference>
<name>A0A391PD99_9FIRM</name>
<dbReference type="PROSITE" id="PS01129">
    <property type="entry name" value="PSI_RLU"/>
    <property type="match status" value="1"/>
</dbReference>
<dbReference type="InterPro" id="IPR020103">
    <property type="entry name" value="PsdUridine_synth_cat_dom_sf"/>
</dbReference>
<dbReference type="PANTHER" id="PTHR21600:SF52">
    <property type="entry name" value="PSEUDOURIDINE SYNTHASE RSUA_RLUA-LIKE DOMAIN-CONTAINING PROTEIN"/>
    <property type="match status" value="1"/>
</dbReference>
<dbReference type="EMBL" id="BHGK01000001">
    <property type="protein sequence ID" value="GCA67683.1"/>
    <property type="molecule type" value="Genomic_DNA"/>
</dbReference>
<keyword evidence="6" id="KW-1185">Reference proteome</keyword>
<dbReference type="AlphaFoldDB" id="A0A391PD99"/>
<gene>
    <name evidence="5" type="ORF">KGMB01110_21190</name>
</gene>
<dbReference type="SUPFAM" id="SSF55120">
    <property type="entry name" value="Pseudouridine synthase"/>
    <property type="match status" value="1"/>
</dbReference>
<dbReference type="Proteomes" id="UP000265643">
    <property type="component" value="Unassembled WGS sequence"/>
</dbReference>
<dbReference type="Gene3D" id="3.30.2350.10">
    <property type="entry name" value="Pseudouridine synthase"/>
    <property type="match status" value="1"/>
</dbReference>
<evidence type="ECO:0000256" key="1">
    <source>
        <dbReference type="ARBA" id="ARBA00000073"/>
    </source>
</evidence>
<proteinExistence type="predicted"/>
<dbReference type="GO" id="GO:0003723">
    <property type="term" value="F:RNA binding"/>
    <property type="evidence" value="ECO:0007669"/>
    <property type="project" value="InterPro"/>
</dbReference>
<sequence length="215" mass="24034">MNPEIIYEDKYIIVCVKPAGIATQSKKIGAEDMVSLLKKHLAEESGSSGEPYLAVIHRLDQPTSGLLVFAKTKEAARDLNRQIREKTFGKFYLAELRSIPIPREGTLEHYLVKDPHKNIMHVCDADTPGAKLARLSYAVVQINDDSSCIAEIALDTGRQHQIRAQMSAIHCPLAGDSKYGAPDPQHKTLGLYACRLTFRHPHSQNALSFKWDPFR</sequence>
<dbReference type="InterPro" id="IPR050188">
    <property type="entry name" value="RluA_PseudoU_synthase"/>
</dbReference>